<dbReference type="SMART" id="SM00131">
    <property type="entry name" value="KU"/>
    <property type="match status" value="2"/>
</dbReference>
<dbReference type="Gene3D" id="4.10.410.10">
    <property type="entry name" value="Pancreatic trypsin inhibitor Kunitz domain"/>
    <property type="match status" value="2"/>
</dbReference>
<dbReference type="Pfam" id="PF00014">
    <property type="entry name" value="Kunitz_BPTI"/>
    <property type="match status" value="2"/>
</dbReference>
<dbReference type="GO" id="GO:0004867">
    <property type="term" value="F:serine-type endopeptidase inhibitor activity"/>
    <property type="evidence" value="ECO:0007669"/>
    <property type="project" value="UniProtKB-KW"/>
</dbReference>
<keyword evidence="2" id="KW-0722">Serine protease inhibitor</keyword>
<evidence type="ECO:0000259" key="5">
    <source>
        <dbReference type="PROSITE" id="PS50279"/>
    </source>
</evidence>
<reference evidence="6 7" key="1">
    <citation type="submission" date="2019-07" db="EMBL/GenBank/DDBJ databases">
        <title>Draft genome assembly of a fouling barnacle, Amphibalanus amphitrite (Darwin, 1854): The first reference genome for Thecostraca.</title>
        <authorList>
            <person name="Kim W."/>
        </authorList>
    </citation>
    <scope>NUCLEOTIDE SEQUENCE [LARGE SCALE GENOMIC DNA]</scope>
    <source>
        <strain evidence="6">SNU_AA5</strain>
        <tissue evidence="6">Soma without cirri and trophi</tissue>
    </source>
</reference>
<evidence type="ECO:0000256" key="3">
    <source>
        <dbReference type="ARBA" id="ARBA00023157"/>
    </source>
</evidence>
<dbReference type="FunFam" id="4.10.410.10:FF:000020">
    <property type="entry name" value="Collagen, type VI, alpha 3"/>
    <property type="match status" value="1"/>
</dbReference>
<dbReference type="GO" id="GO:0005615">
    <property type="term" value="C:extracellular space"/>
    <property type="evidence" value="ECO:0007669"/>
    <property type="project" value="TreeGrafter"/>
</dbReference>
<evidence type="ECO:0000313" key="7">
    <source>
        <dbReference type="Proteomes" id="UP000440578"/>
    </source>
</evidence>
<sequence>MTQQARHIDQVGGVDERAARPAPGHSTAPRQRSHRAADMRASILVLALSATAVTGHKFKYEWCKLPAVQGPCKASFKRWYFNEERGECVQFQYGGCKGNKNRFKSASKCRLACGRELCDQEPPSGKCRLFMRPQFCNDPMDEGICLAQIKRYYFDGTCCRKFYFGGVGGNLNNFKSKNACMRVCMPTASTNMWPVLLG</sequence>
<keyword evidence="1" id="KW-0646">Protease inhibitor</keyword>
<keyword evidence="7" id="KW-1185">Reference proteome</keyword>
<dbReference type="PROSITE" id="PS00280">
    <property type="entry name" value="BPTI_KUNITZ_1"/>
    <property type="match status" value="1"/>
</dbReference>
<dbReference type="CDD" id="cd00109">
    <property type="entry name" value="Kunitz-type"/>
    <property type="match status" value="1"/>
</dbReference>
<dbReference type="InterPro" id="IPR036880">
    <property type="entry name" value="Kunitz_BPTI_sf"/>
</dbReference>
<dbReference type="PROSITE" id="PS50279">
    <property type="entry name" value="BPTI_KUNITZ_2"/>
    <property type="match status" value="2"/>
</dbReference>
<evidence type="ECO:0000313" key="6">
    <source>
        <dbReference type="EMBL" id="KAF0299629.1"/>
    </source>
</evidence>
<dbReference type="InterPro" id="IPR050098">
    <property type="entry name" value="TFPI/VKTCI-like"/>
</dbReference>
<evidence type="ECO:0000256" key="2">
    <source>
        <dbReference type="ARBA" id="ARBA00022900"/>
    </source>
</evidence>
<evidence type="ECO:0000256" key="1">
    <source>
        <dbReference type="ARBA" id="ARBA00022690"/>
    </source>
</evidence>
<proteinExistence type="predicted"/>
<organism evidence="6 7">
    <name type="scientific">Amphibalanus amphitrite</name>
    <name type="common">Striped barnacle</name>
    <name type="synonym">Balanus amphitrite</name>
    <dbReference type="NCBI Taxonomy" id="1232801"/>
    <lineage>
        <taxon>Eukaryota</taxon>
        <taxon>Metazoa</taxon>
        <taxon>Ecdysozoa</taxon>
        <taxon>Arthropoda</taxon>
        <taxon>Crustacea</taxon>
        <taxon>Multicrustacea</taxon>
        <taxon>Cirripedia</taxon>
        <taxon>Thoracica</taxon>
        <taxon>Thoracicalcarea</taxon>
        <taxon>Balanomorpha</taxon>
        <taxon>Balanoidea</taxon>
        <taxon>Balanidae</taxon>
        <taxon>Amphibalaninae</taxon>
        <taxon>Amphibalanus</taxon>
    </lineage>
</organism>
<name>A0A6A4W2Y5_AMPAM</name>
<dbReference type="EMBL" id="VIIS01001345">
    <property type="protein sequence ID" value="KAF0299629.1"/>
    <property type="molecule type" value="Genomic_DNA"/>
</dbReference>
<comment type="caution">
    <text evidence="6">The sequence shown here is derived from an EMBL/GenBank/DDBJ whole genome shotgun (WGS) entry which is preliminary data.</text>
</comment>
<feature type="domain" description="BPTI/Kunitz inhibitor" evidence="5">
    <location>
        <begin position="136"/>
        <end position="184"/>
    </location>
</feature>
<dbReference type="InterPro" id="IPR002223">
    <property type="entry name" value="Kunitz_BPTI"/>
</dbReference>
<dbReference type="PRINTS" id="PR00759">
    <property type="entry name" value="BASICPTASE"/>
</dbReference>
<dbReference type="PANTHER" id="PTHR10083:SF374">
    <property type="entry name" value="BPTI_KUNITZ INHIBITOR DOMAIN-CONTAINING PROTEIN"/>
    <property type="match status" value="1"/>
</dbReference>
<feature type="region of interest" description="Disordered" evidence="4">
    <location>
        <begin position="1"/>
        <end position="35"/>
    </location>
</feature>
<dbReference type="AlphaFoldDB" id="A0A6A4W2Y5"/>
<dbReference type="SUPFAM" id="SSF57362">
    <property type="entry name" value="BPTI-like"/>
    <property type="match status" value="2"/>
</dbReference>
<evidence type="ECO:0000256" key="4">
    <source>
        <dbReference type="SAM" id="MobiDB-lite"/>
    </source>
</evidence>
<keyword evidence="3" id="KW-1015">Disulfide bond</keyword>
<feature type="domain" description="BPTI/Kunitz inhibitor" evidence="5">
    <location>
        <begin position="63"/>
        <end position="113"/>
    </location>
</feature>
<feature type="compositionally biased region" description="Basic and acidic residues" evidence="4">
    <location>
        <begin position="1"/>
        <end position="19"/>
    </location>
</feature>
<accession>A0A6A4W2Y5</accession>
<protein>
    <submittedName>
        <fullName evidence="6">Boophilin-H2</fullName>
    </submittedName>
</protein>
<dbReference type="PANTHER" id="PTHR10083">
    <property type="entry name" value="KUNITZ-TYPE PROTEASE INHIBITOR-RELATED"/>
    <property type="match status" value="1"/>
</dbReference>
<dbReference type="InterPro" id="IPR020901">
    <property type="entry name" value="Prtase_inh_Kunz-CS"/>
</dbReference>
<dbReference type="Proteomes" id="UP000440578">
    <property type="component" value="Unassembled WGS sequence"/>
</dbReference>
<gene>
    <name evidence="6" type="primary">H2</name>
    <name evidence="6" type="ORF">FJT64_027677</name>
</gene>